<keyword evidence="2" id="KW-0677">Repeat</keyword>
<dbReference type="InterPro" id="IPR015943">
    <property type="entry name" value="WD40/YVTN_repeat-like_dom_sf"/>
</dbReference>
<dbReference type="KEGG" id="xpo:XPG1_0651"/>
<dbReference type="RefSeq" id="WP_045957755.1">
    <property type="nucleotide sequence ID" value="NZ_FO704551.1"/>
</dbReference>
<feature type="repeat" description="WD" evidence="3">
    <location>
        <begin position="41"/>
        <end position="82"/>
    </location>
</feature>
<protein>
    <submittedName>
        <fullName evidence="4">WD domain protein</fullName>
    </submittedName>
</protein>
<gene>
    <name evidence="4" type="ORF">XPG1_0651</name>
</gene>
<dbReference type="PROSITE" id="PS00678">
    <property type="entry name" value="WD_REPEATS_1"/>
    <property type="match status" value="2"/>
</dbReference>
<keyword evidence="1 3" id="KW-0853">WD repeat</keyword>
<evidence type="ECO:0000256" key="1">
    <source>
        <dbReference type="ARBA" id="ARBA00022574"/>
    </source>
</evidence>
<proteinExistence type="predicted"/>
<dbReference type="EMBL" id="FO704551">
    <property type="protein sequence ID" value="CDG20306.1"/>
    <property type="molecule type" value="Genomic_DNA"/>
</dbReference>
<dbReference type="PRINTS" id="PR00320">
    <property type="entry name" value="GPROTEINBRPT"/>
</dbReference>
<feature type="repeat" description="WD" evidence="3">
    <location>
        <begin position="205"/>
        <end position="239"/>
    </location>
</feature>
<feature type="repeat" description="WD" evidence="3">
    <location>
        <begin position="1"/>
        <end position="41"/>
    </location>
</feature>
<dbReference type="Pfam" id="PF00400">
    <property type="entry name" value="WD40"/>
    <property type="match status" value="5"/>
</dbReference>
<evidence type="ECO:0000313" key="5">
    <source>
        <dbReference type="Proteomes" id="UP000032735"/>
    </source>
</evidence>
<dbReference type="AlphaFoldDB" id="A0A068R091"/>
<dbReference type="SMART" id="SM00320">
    <property type="entry name" value="WD40"/>
    <property type="match status" value="9"/>
</dbReference>
<dbReference type="CDD" id="cd00200">
    <property type="entry name" value="WD40"/>
    <property type="match status" value="1"/>
</dbReference>
<name>A0A068R091_9GAMM</name>
<organism evidence="4 5">
    <name type="scientific">Xenorhabdus poinarii G6</name>
    <dbReference type="NCBI Taxonomy" id="1354304"/>
    <lineage>
        <taxon>Bacteria</taxon>
        <taxon>Pseudomonadati</taxon>
        <taxon>Pseudomonadota</taxon>
        <taxon>Gammaproteobacteria</taxon>
        <taxon>Enterobacterales</taxon>
        <taxon>Morganellaceae</taxon>
        <taxon>Xenorhabdus</taxon>
    </lineage>
</organism>
<evidence type="ECO:0000313" key="4">
    <source>
        <dbReference type="EMBL" id="CDG20306.1"/>
    </source>
</evidence>
<dbReference type="Proteomes" id="UP000032735">
    <property type="component" value="Chromosome"/>
</dbReference>
<feature type="repeat" description="WD" evidence="3">
    <location>
        <begin position="83"/>
        <end position="117"/>
    </location>
</feature>
<dbReference type="PROSITE" id="PS50294">
    <property type="entry name" value="WD_REPEATS_REGION"/>
    <property type="match status" value="3"/>
</dbReference>
<reference evidence="4 5" key="1">
    <citation type="submission" date="2013-07" db="EMBL/GenBank/DDBJ databases">
        <authorList>
            <person name="Genoscope - CEA"/>
        </authorList>
    </citation>
    <scope>NUCLEOTIDE SEQUENCE [LARGE SCALE GENOMIC DNA]</scope>
    <source>
        <strain evidence="4 5">G6</strain>
    </source>
</reference>
<evidence type="ECO:0000256" key="2">
    <source>
        <dbReference type="ARBA" id="ARBA00022737"/>
    </source>
</evidence>
<dbReference type="Gene3D" id="2.130.10.10">
    <property type="entry name" value="YVTN repeat-like/Quinoprotein amine dehydrogenase"/>
    <property type="match status" value="3"/>
</dbReference>
<keyword evidence="5" id="KW-1185">Reference proteome</keyword>
<dbReference type="InterPro" id="IPR019775">
    <property type="entry name" value="WD40_repeat_CS"/>
</dbReference>
<dbReference type="PANTHER" id="PTHR19848">
    <property type="entry name" value="WD40 REPEAT PROTEIN"/>
    <property type="match status" value="1"/>
</dbReference>
<sequence length="565" mass="62214">MITHQAPISGVSAYRDKYVLTAGYDNQVILWDAKTNRPIARAMHDHLANQGGFSPDGNYAVTSSSDYSARLWTIPDLRLVAIFADHNDDVEMSVFHPNKPLIATASRDQNVRVYDFSGKLLHIFKGHSADVISVAWMHHVDELVSSSDDGTIKRWSLEKNSLIADINLNGIETDTIAIAANGHIFAGNDEGEIISISTDGTQITFRAHNAGVKRLVLDHDKGLLVSLSYDRTMRLWDVDPCGRLEELVSASLPPEVWPRSCSFAGDDHIVFATFQASYRLYNWKTGNWDLSELAPTNGINTVVLVDDQQWAIGDAGIVWVNQHEYIRIGSLCNFLTPVGDIILTGGQLGKVFDACTGRELYQHRSPLNCGVSFKLNGIDHAVIGTYTGEGIVLRIEGSLVTHVTDLPLHGNAVKDIATSGDLIFSIAADASATWYRLSTLEQLYTLKHAHEKIANGCIGLGEGYFASVSRDLKLRIWSPNYHVNVIATPHTHSIKCVSAGVNGRYIATGSYNGRVAIYDHIDAHWVINERITTSGISSLSYNSMSHMFIASSYDGNVYHIPLEHI</sequence>
<dbReference type="PROSITE" id="PS50082">
    <property type="entry name" value="WD_REPEATS_2"/>
    <property type="match status" value="5"/>
</dbReference>
<dbReference type="InterPro" id="IPR001680">
    <property type="entry name" value="WD40_rpt"/>
</dbReference>
<dbReference type="OrthoDB" id="135039at2"/>
<accession>A0A068R091</accession>
<dbReference type="PANTHER" id="PTHR19848:SF8">
    <property type="entry name" value="F-BOX AND WD REPEAT DOMAIN CONTAINING 7"/>
    <property type="match status" value="1"/>
</dbReference>
<dbReference type="HOGENOM" id="CLU_479741_0_0_6"/>
<feature type="repeat" description="WD" evidence="3">
    <location>
        <begin position="124"/>
        <end position="165"/>
    </location>
</feature>
<evidence type="ECO:0000256" key="3">
    <source>
        <dbReference type="PROSITE-ProRule" id="PRU00221"/>
    </source>
</evidence>
<dbReference type="InterPro" id="IPR020472">
    <property type="entry name" value="WD40_PAC1"/>
</dbReference>
<dbReference type="InterPro" id="IPR036322">
    <property type="entry name" value="WD40_repeat_dom_sf"/>
</dbReference>
<dbReference type="SUPFAM" id="SSF50978">
    <property type="entry name" value="WD40 repeat-like"/>
    <property type="match status" value="2"/>
</dbReference>
<dbReference type="STRING" id="1354304.XPG1_0651"/>